<sequence length="55" mass="6422">MKAQELIFDNNAHTDDPPQMHPIYSALAQFQLCPSMWESQWLTRENPVCFVLLES</sequence>
<evidence type="ECO:0000313" key="2">
    <source>
        <dbReference type="Proteomes" id="UP000186601"/>
    </source>
</evidence>
<dbReference type="AlphaFoldDB" id="A0A2R6RHS9"/>
<accession>A0A2R6RHS9</accession>
<proteinExistence type="predicted"/>
<organism evidence="1 2">
    <name type="scientific">Hermanssonia centrifuga</name>
    <dbReference type="NCBI Taxonomy" id="98765"/>
    <lineage>
        <taxon>Eukaryota</taxon>
        <taxon>Fungi</taxon>
        <taxon>Dikarya</taxon>
        <taxon>Basidiomycota</taxon>
        <taxon>Agaricomycotina</taxon>
        <taxon>Agaricomycetes</taxon>
        <taxon>Polyporales</taxon>
        <taxon>Meruliaceae</taxon>
        <taxon>Hermanssonia</taxon>
    </lineage>
</organism>
<gene>
    <name evidence="1" type="ORF">PHLCEN_2v2721</name>
</gene>
<name>A0A2R6RHS9_9APHY</name>
<reference evidence="1 2" key="1">
    <citation type="submission" date="2018-02" db="EMBL/GenBank/DDBJ databases">
        <title>Genome sequence of the basidiomycete white-rot fungus Phlebia centrifuga.</title>
        <authorList>
            <person name="Granchi Z."/>
            <person name="Peng M."/>
            <person name="de Vries R.P."/>
            <person name="Hilden K."/>
            <person name="Makela M.R."/>
            <person name="Grigoriev I."/>
            <person name="Riley R."/>
        </authorList>
    </citation>
    <scope>NUCLEOTIDE SEQUENCE [LARGE SCALE GENOMIC DNA]</scope>
    <source>
        <strain evidence="1 2">FBCC195</strain>
    </source>
</reference>
<comment type="caution">
    <text evidence="1">The sequence shown here is derived from an EMBL/GenBank/DDBJ whole genome shotgun (WGS) entry which is preliminary data.</text>
</comment>
<dbReference type="Proteomes" id="UP000186601">
    <property type="component" value="Unassembled WGS sequence"/>
</dbReference>
<keyword evidence="2" id="KW-1185">Reference proteome</keyword>
<evidence type="ECO:0000313" key="1">
    <source>
        <dbReference type="EMBL" id="PSS29573.1"/>
    </source>
</evidence>
<dbReference type="EMBL" id="MLYV02000256">
    <property type="protein sequence ID" value="PSS29573.1"/>
    <property type="molecule type" value="Genomic_DNA"/>
</dbReference>
<protein>
    <submittedName>
        <fullName evidence="1">Uncharacterized protein</fullName>
    </submittedName>
</protein>